<dbReference type="AlphaFoldDB" id="A0A2H3DKJ5"/>
<feature type="compositionally biased region" description="Basic and acidic residues" evidence="1">
    <location>
        <begin position="51"/>
        <end position="62"/>
    </location>
</feature>
<evidence type="ECO:0000313" key="3">
    <source>
        <dbReference type="Proteomes" id="UP000217790"/>
    </source>
</evidence>
<proteinExistence type="predicted"/>
<sequence length="125" mass="14060">MRKTLKTYLARAPTIFISSAPSTRCITSKLDAADFNRSAKWLVAIRNTDLKKSDRKSSKDCDPSQYHKACASSSTSDRQKWHKRCERGTGGRRRSDHRRSSTAGVWDDVSSRTKAFLCAGIGTFR</sequence>
<feature type="compositionally biased region" description="Basic residues" evidence="1">
    <location>
        <begin position="80"/>
        <end position="97"/>
    </location>
</feature>
<evidence type="ECO:0000313" key="2">
    <source>
        <dbReference type="EMBL" id="PBK89597.1"/>
    </source>
</evidence>
<evidence type="ECO:0000256" key="1">
    <source>
        <dbReference type="SAM" id="MobiDB-lite"/>
    </source>
</evidence>
<name>A0A2H3DKJ5_ARMGA</name>
<dbReference type="Proteomes" id="UP000217790">
    <property type="component" value="Unassembled WGS sequence"/>
</dbReference>
<protein>
    <submittedName>
        <fullName evidence="2">Uncharacterized protein</fullName>
    </submittedName>
</protein>
<keyword evidence="3" id="KW-1185">Reference proteome</keyword>
<dbReference type="InParanoid" id="A0A2H3DKJ5"/>
<organism evidence="2 3">
    <name type="scientific">Armillaria gallica</name>
    <name type="common">Bulbous honey fungus</name>
    <name type="synonym">Armillaria bulbosa</name>
    <dbReference type="NCBI Taxonomy" id="47427"/>
    <lineage>
        <taxon>Eukaryota</taxon>
        <taxon>Fungi</taxon>
        <taxon>Dikarya</taxon>
        <taxon>Basidiomycota</taxon>
        <taxon>Agaricomycotina</taxon>
        <taxon>Agaricomycetes</taxon>
        <taxon>Agaricomycetidae</taxon>
        <taxon>Agaricales</taxon>
        <taxon>Marasmiineae</taxon>
        <taxon>Physalacriaceae</taxon>
        <taxon>Armillaria</taxon>
    </lineage>
</organism>
<reference evidence="3" key="1">
    <citation type="journal article" date="2017" name="Nat. Ecol. Evol.">
        <title>Genome expansion and lineage-specific genetic innovations in the forest pathogenic fungi Armillaria.</title>
        <authorList>
            <person name="Sipos G."/>
            <person name="Prasanna A.N."/>
            <person name="Walter M.C."/>
            <person name="O'Connor E."/>
            <person name="Balint B."/>
            <person name="Krizsan K."/>
            <person name="Kiss B."/>
            <person name="Hess J."/>
            <person name="Varga T."/>
            <person name="Slot J."/>
            <person name="Riley R."/>
            <person name="Boka B."/>
            <person name="Rigling D."/>
            <person name="Barry K."/>
            <person name="Lee J."/>
            <person name="Mihaltcheva S."/>
            <person name="LaButti K."/>
            <person name="Lipzen A."/>
            <person name="Waldron R."/>
            <person name="Moloney N.M."/>
            <person name="Sperisen C."/>
            <person name="Kredics L."/>
            <person name="Vagvoelgyi C."/>
            <person name="Patrignani A."/>
            <person name="Fitzpatrick D."/>
            <person name="Nagy I."/>
            <person name="Doyle S."/>
            <person name="Anderson J.B."/>
            <person name="Grigoriev I.V."/>
            <person name="Gueldener U."/>
            <person name="Muensterkoetter M."/>
            <person name="Nagy L.G."/>
        </authorList>
    </citation>
    <scope>NUCLEOTIDE SEQUENCE [LARGE SCALE GENOMIC DNA]</scope>
    <source>
        <strain evidence="3">Ar21-2</strain>
    </source>
</reference>
<accession>A0A2H3DKJ5</accession>
<dbReference type="EMBL" id="KZ293668">
    <property type="protein sequence ID" value="PBK89597.1"/>
    <property type="molecule type" value="Genomic_DNA"/>
</dbReference>
<feature type="region of interest" description="Disordered" evidence="1">
    <location>
        <begin position="51"/>
        <end position="107"/>
    </location>
</feature>
<gene>
    <name evidence="2" type="ORF">ARMGADRAFT_326467</name>
</gene>